<evidence type="ECO:0000313" key="2">
    <source>
        <dbReference type="Proteomes" id="UP000275368"/>
    </source>
</evidence>
<dbReference type="RefSeq" id="WP_164522685.1">
    <property type="nucleotide sequence ID" value="NZ_AP019308.1"/>
</dbReference>
<dbReference type="InterPro" id="IPR014962">
    <property type="entry name" value="YolD"/>
</dbReference>
<name>A0A3G9ILR3_9BACL</name>
<keyword evidence="2" id="KW-1185">Reference proteome</keyword>
<evidence type="ECO:0000313" key="1">
    <source>
        <dbReference type="EMBL" id="BBH19770.1"/>
    </source>
</evidence>
<reference evidence="1 2" key="1">
    <citation type="submission" date="2018-11" db="EMBL/GenBank/DDBJ databases">
        <title>Complete genome sequence of Paenibacillus baekrokdamisoli strain KCTC 33723.</title>
        <authorList>
            <person name="Kang S.W."/>
            <person name="Lee K.C."/>
            <person name="Kim K.K."/>
            <person name="Kim J.S."/>
            <person name="Kim D.S."/>
            <person name="Ko S.H."/>
            <person name="Yang S.H."/>
            <person name="Lee J.S."/>
        </authorList>
    </citation>
    <scope>NUCLEOTIDE SEQUENCE [LARGE SCALE GENOMIC DNA]</scope>
    <source>
        <strain evidence="1 2">KCTC 33723</strain>
    </source>
</reference>
<dbReference type="Proteomes" id="UP000275368">
    <property type="component" value="Chromosome"/>
</dbReference>
<dbReference type="KEGG" id="pbk:Back11_11150"/>
<sequence length="114" mass="13252">MAKKLSVESMWDASSVLLPEHKLALNEWVQIQQKRERIDMDEQGWESVSQALGVSLTQREEITLHMYHPFEVLTVVGIVDRVDHSRGRFMVDGEWFEMSDIEGDAIKRRPKQAN</sequence>
<dbReference type="Pfam" id="PF08863">
    <property type="entry name" value="YolD"/>
    <property type="match status" value="1"/>
</dbReference>
<proteinExistence type="predicted"/>
<protein>
    <submittedName>
        <fullName evidence="1">Uncharacterized protein</fullName>
    </submittedName>
</protein>
<organism evidence="1 2">
    <name type="scientific">Paenibacillus baekrokdamisoli</name>
    <dbReference type="NCBI Taxonomy" id="1712516"/>
    <lineage>
        <taxon>Bacteria</taxon>
        <taxon>Bacillati</taxon>
        <taxon>Bacillota</taxon>
        <taxon>Bacilli</taxon>
        <taxon>Bacillales</taxon>
        <taxon>Paenibacillaceae</taxon>
        <taxon>Paenibacillus</taxon>
    </lineage>
</organism>
<accession>A0A3G9ILR3</accession>
<dbReference type="EMBL" id="AP019308">
    <property type="protein sequence ID" value="BBH19770.1"/>
    <property type="molecule type" value="Genomic_DNA"/>
</dbReference>
<gene>
    <name evidence="1" type="ORF">Back11_11150</name>
</gene>
<dbReference type="AlphaFoldDB" id="A0A3G9ILR3"/>